<dbReference type="PANTHER" id="PTHR31701:SF2">
    <property type="entry name" value="ENDOPLASMIC RETICULUM MEMBRANE-ASSOCIATED RNA DEGRADATION PROTEIN"/>
    <property type="match status" value="1"/>
</dbReference>
<keyword evidence="1" id="KW-1133">Transmembrane helix</keyword>
<evidence type="ECO:0000256" key="1">
    <source>
        <dbReference type="SAM" id="Phobius"/>
    </source>
</evidence>
<evidence type="ECO:0000313" key="3">
    <source>
        <dbReference type="Ensembl" id="ENSCJAP00000063736.2"/>
    </source>
</evidence>
<protein>
    <submittedName>
        <fullName evidence="3">ER membrane associated RNA degradation</fullName>
    </submittedName>
</protein>
<reference evidence="3" key="3">
    <citation type="submission" date="2025-09" db="UniProtKB">
        <authorList>
            <consortium name="Ensembl"/>
        </authorList>
    </citation>
    <scope>IDENTIFICATION</scope>
</reference>
<name>A0A2R8PH62_CALJA</name>
<dbReference type="GeneTree" id="ENSGT00390000001024"/>
<dbReference type="AlphaFoldDB" id="A0A2R8PH62"/>
<keyword evidence="1" id="KW-0812">Transmembrane</keyword>
<dbReference type="Proteomes" id="UP000008225">
    <property type="component" value="Chromosome 4"/>
</dbReference>
<dbReference type="RefSeq" id="XP_002747239.5">
    <property type="nucleotide sequence ID" value="XM_002747193.6"/>
</dbReference>
<dbReference type="PANTHER" id="PTHR31701">
    <property type="entry name" value="ENDOPLASMIC RETICULUM MEMBRANE-ASSOCIATED RNA DEGRADATION PROTEIN"/>
    <property type="match status" value="1"/>
</dbReference>
<dbReference type="InterPro" id="IPR039635">
    <property type="entry name" value="ERMARD"/>
</dbReference>
<dbReference type="KEGG" id="cjc:100400864"/>
<reference evidence="3" key="1">
    <citation type="submission" date="2009-03" db="EMBL/GenBank/DDBJ databases">
        <authorList>
            <person name="Warren W."/>
            <person name="Ye L."/>
            <person name="Minx P."/>
            <person name="Worley K."/>
            <person name="Gibbs R."/>
            <person name="Wilson R.K."/>
        </authorList>
    </citation>
    <scope>NUCLEOTIDE SEQUENCE [LARGE SCALE GENOMIC DNA]</scope>
</reference>
<organism evidence="3 4">
    <name type="scientific">Callithrix jacchus</name>
    <name type="common">White-tufted-ear marmoset</name>
    <name type="synonym">Simia Jacchus</name>
    <dbReference type="NCBI Taxonomy" id="9483"/>
    <lineage>
        <taxon>Eukaryota</taxon>
        <taxon>Metazoa</taxon>
        <taxon>Chordata</taxon>
        <taxon>Craniata</taxon>
        <taxon>Vertebrata</taxon>
        <taxon>Euteleostomi</taxon>
        <taxon>Mammalia</taxon>
        <taxon>Eutheria</taxon>
        <taxon>Euarchontoglires</taxon>
        <taxon>Primates</taxon>
        <taxon>Haplorrhini</taxon>
        <taxon>Platyrrhini</taxon>
        <taxon>Cebidae</taxon>
        <taxon>Callitrichinae</taxon>
        <taxon>Callithrix</taxon>
        <taxon>Callithrix</taxon>
    </lineage>
</organism>
<dbReference type="Bgee" id="ENSCJAG00000003391">
    <property type="expression patterns" value="Expressed in heart and 6 other cell types or tissues"/>
</dbReference>
<dbReference type="Pfam" id="PF13910">
    <property type="entry name" value="DUF4209"/>
    <property type="match status" value="1"/>
</dbReference>
<dbReference type="InterPro" id="IPR025209">
    <property type="entry name" value="DUF4209"/>
</dbReference>
<dbReference type="OMA" id="QRGEVCW"/>
<gene>
    <name evidence="3" type="primary">ERMARD</name>
</gene>
<dbReference type="FunCoup" id="A0A2R8PH62">
    <property type="interactions" value="1683"/>
</dbReference>
<feature type="transmembrane region" description="Helical" evidence="1">
    <location>
        <begin position="717"/>
        <end position="740"/>
    </location>
</feature>
<accession>A0A2R8PH62</accession>
<dbReference type="Ensembl" id="ENSCJAT00000081123.3">
    <property type="protein sequence ID" value="ENSCJAP00000063736.2"/>
    <property type="gene ID" value="ENSCJAG00000003391.5"/>
</dbReference>
<reference evidence="3" key="2">
    <citation type="submission" date="2025-08" db="UniProtKB">
        <authorList>
            <consortium name="Ensembl"/>
        </authorList>
    </citation>
    <scope>IDENTIFICATION</scope>
</reference>
<dbReference type="OrthoDB" id="49386at2759"/>
<dbReference type="STRING" id="9483.ENSCJAP00000063736"/>
<evidence type="ECO:0000313" key="4">
    <source>
        <dbReference type="Proteomes" id="UP000008225"/>
    </source>
</evidence>
<evidence type="ECO:0000259" key="2">
    <source>
        <dbReference type="Pfam" id="PF13910"/>
    </source>
</evidence>
<keyword evidence="1" id="KW-0472">Membrane</keyword>
<proteinExistence type="predicted"/>
<feature type="domain" description="DUF4209" evidence="2">
    <location>
        <begin position="274"/>
        <end position="354"/>
    </location>
</feature>
<keyword evidence="4" id="KW-1185">Reference proteome</keyword>
<dbReference type="CTD" id="55780"/>
<sequence>MLPPQLRQERGPPEERLQLKGRTRPSRAPRRVRTHCLLLEHARPSLFPRSQRRLRRGLVQGVVDARLHASGSLLHLALFAQTPTAFPSPPAVKRPSGSRETGSLALRLLRPEVPAGAPRRLETRRAGTCVIHVRLSAAPEVMEVLIGAPITTCLSPSVYDIICNLGFELRENCDINSIVTQNGEVCWKTVTDCVSYTESDQGLDYWGSVRLLGPVCEAVHSHFLSLTKGQFEIQYAPWFQWTSLPQLFPEIFDALKSLQSPAISLSLMKLTSCLERALGDVFLLLGKECPFLLRDLLASEELAQIFGQSVMNVLKVFIGSPCGLNLRNVLWHGFASPEEIPPKYCSMMILLTVGLGQLLKSYLQNTKLTLTHRSFVTLKNLEDLVIFPDVTYEVLSVLEEVMTKSAFILKIMLPYWEVALIKFRSQRFADCAILLLAQLETGLRNVFATLNRCPARLLTAESTALYTTFDEILAKHLNDGRINQLPLFLGEPAMEFLWDFLNHQEGPRLRDHLSHGEINLQEFSKETTNQLLAFSVVLLLRFVDEGLLSVFKEKAAVELLINLAEGYSSRCHPVSQLKKQVLSCEESIRVWALLPFPEELTQEAVRLEDNSETNACHSLITKIMDELYHHMPENHCVLKDLDSLPTETWPSSQLLCELCSTPVPTLFCPRIVLEVLVVLRSISKQCHHVSNQVTAASELRHMQWVERTLRSRQRLNYLRMLSSIRLLSPVLSLVLLLIVLELVNIHAVCGKSTHEYQQYLKFVKSILQYTENLVAYTSYEKNKWNETIHLTHTALLKIWTFSEKKQMLIHLAKKSTSKGLL</sequence>
<dbReference type="GeneID" id="100400864"/>
<dbReference type="InParanoid" id="A0A2R8PH62"/>